<dbReference type="PANTHER" id="PTHR42754">
    <property type="entry name" value="ENDOGLUCANASE"/>
    <property type="match status" value="1"/>
</dbReference>
<dbReference type="InterPro" id="IPR011047">
    <property type="entry name" value="Quinoprotein_ADH-like_sf"/>
</dbReference>
<dbReference type="OrthoDB" id="9811934at2"/>
<dbReference type="SUPFAM" id="SSF50998">
    <property type="entry name" value="Quinoprotein alcohol dehydrogenase-like"/>
    <property type="match status" value="1"/>
</dbReference>
<dbReference type="EMBL" id="SRPE01000016">
    <property type="protein sequence ID" value="TGN21955.1"/>
    <property type="molecule type" value="Genomic_DNA"/>
</dbReference>
<dbReference type="InterPro" id="IPR015943">
    <property type="entry name" value="WD40/YVTN_repeat-like_dom_sf"/>
</dbReference>
<protein>
    <submittedName>
        <fullName evidence="3">T9SS type A sorting domain-containing protein</fullName>
    </submittedName>
</protein>
<evidence type="ECO:0000259" key="2">
    <source>
        <dbReference type="Pfam" id="PF18962"/>
    </source>
</evidence>
<keyword evidence="1" id="KW-0732">Signal</keyword>
<dbReference type="NCBIfam" id="TIGR04183">
    <property type="entry name" value="Por_Secre_tail"/>
    <property type="match status" value="1"/>
</dbReference>
<accession>A0A4Z1BIR1</accession>
<comment type="caution">
    <text evidence="3">The sequence shown here is derived from an EMBL/GenBank/DDBJ whole genome shotgun (WGS) entry which is preliminary data.</text>
</comment>
<sequence length="480" mass="53793">MWEKTFGGEQAEYLYHAIPTLDYGFLILGSSASDATGDIQKKNQGGLDYFIWKMDENGNQEWQNSFGGDGDDLLKSAITTPDGGFLLVGSSNSSKSGDKTEKAIGIMDVWMIKLDPTGTIQWQKTIGGLGNDEALTVIRTTDKGYLIGANSDSPKSNIKSQDNFGSNDFWIIKLDEKGTVLWEKTIGGEQEEALKTIVETKNGYLIGGISNSKKGELKSQDSHYLSSVWLVELNKEGEIIQEKTLENDQQSNLVSLNSTENKITLAFSYSAKNELKLVELDENLSFSNEKSKEFKSSIQINSVLPLENDYLITANTIGYKHKSTTNQNQLESKYLAFYFDNRFEESWKKEIGKNESFSYLEKVIPMRDGSYLLVGNSNNGSAAKGQDDFYLVKLGDKSSQEKRTYIEAYPNPTRDFVNVLINKEFEKAVIEVYNLTGQHLQTKEVKYRSTPISLGNYPAGVYILKINTDNQTESIKIIKK</sequence>
<dbReference type="PANTHER" id="PTHR42754:SF1">
    <property type="entry name" value="LIPOPROTEIN"/>
    <property type="match status" value="1"/>
</dbReference>
<reference evidence="3 4" key="1">
    <citation type="submission" date="2019-03" db="EMBL/GenBank/DDBJ databases">
        <title>Empedobacter tilapiae sp. nov., isolated from an intestine of Nile tilapia Oreochromis niloticus.</title>
        <authorList>
            <person name="Kim Y.-O."/>
            <person name="Yoon J.-H."/>
        </authorList>
    </citation>
    <scope>NUCLEOTIDE SEQUENCE [LARGE SCALE GENOMIC DNA]</scope>
    <source>
        <strain evidence="3 4">MRS2</strain>
    </source>
</reference>
<dbReference type="Pfam" id="PF18962">
    <property type="entry name" value="Por_Secre_tail"/>
    <property type="match status" value="1"/>
</dbReference>
<proteinExistence type="predicted"/>
<name>A0A4Z1BIR1_9FLAO</name>
<gene>
    <name evidence="3" type="ORF">E4J94_16660</name>
</gene>
<dbReference type="Gene3D" id="2.130.10.10">
    <property type="entry name" value="YVTN repeat-like/Quinoprotein amine dehydrogenase"/>
    <property type="match status" value="1"/>
</dbReference>
<dbReference type="AlphaFoldDB" id="A0A4Z1BIR1"/>
<feature type="domain" description="Secretion system C-terminal sorting" evidence="2">
    <location>
        <begin position="409"/>
        <end position="478"/>
    </location>
</feature>
<dbReference type="Proteomes" id="UP000297998">
    <property type="component" value="Unassembled WGS sequence"/>
</dbReference>
<organism evidence="3 4">
    <name type="scientific">Empedobacter tilapiae</name>
    <dbReference type="NCBI Taxonomy" id="2491114"/>
    <lineage>
        <taxon>Bacteria</taxon>
        <taxon>Pseudomonadati</taxon>
        <taxon>Bacteroidota</taxon>
        <taxon>Flavobacteriia</taxon>
        <taxon>Flavobacteriales</taxon>
        <taxon>Weeksellaceae</taxon>
        <taxon>Empedobacter</taxon>
    </lineage>
</organism>
<evidence type="ECO:0000313" key="3">
    <source>
        <dbReference type="EMBL" id="TGN21955.1"/>
    </source>
</evidence>
<evidence type="ECO:0000313" key="4">
    <source>
        <dbReference type="Proteomes" id="UP000297998"/>
    </source>
</evidence>
<evidence type="ECO:0000256" key="1">
    <source>
        <dbReference type="ARBA" id="ARBA00022729"/>
    </source>
</evidence>
<keyword evidence="4" id="KW-1185">Reference proteome</keyword>
<dbReference type="InterPro" id="IPR026444">
    <property type="entry name" value="Secre_tail"/>
</dbReference>